<comment type="caution">
    <text evidence="3">The sequence shown here is derived from an EMBL/GenBank/DDBJ whole genome shotgun (WGS) entry which is preliminary data.</text>
</comment>
<dbReference type="EMBL" id="RAQU01000048">
    <property type="protein sequence ID" value="RKK04300.1"/>
    <property type="molecule type" value="Genomic_DNA"/>
</dbReference>
<feature type="signal peptide" evidence="1">
    <location>
        <begin position="1"/>
        <end position="31"/>
    </location>
</feature>
<evidence type="ECO:0000313" key="3">
    <source>
        <dbReference type="EMBL" id="RKK04300.1"/>
    </source>
</evidence>
<evidence type="ECO:0000313" key="5">
    <source>
        <dbReference type="Proteomes" id="UP000274097"/>
    </source>
</evidence>
<sequence>MTETKAGHPGRRALLTALLASPLAMPAIARAQGSVGAQDLLGRTVTLPRPAQRIICMPGRQLAVLNLLHPDPASLLAGWTGDMRTGAVAEYAAWRRRFPALEGVPVLGAATVPDPGTVEKILSLGADLVLLSRNAVQASGGPDSAILRSLSDAGLPFAVVDFFASPLRDTIPSLTTLGRLLGREEQASAFTAFYAETLERVRARTAGLNATPRVMMHAHAGGTACCNSPGQGTFNDFIRMAGGHNIGADVLPGAIGPLTLEYVLDQDPKVYVATGGSYNGRGGVLLGAGVQPGPARASLQEVLEGAHLQALTAVREGRAHAIWHGCNDNPTHMIAIEALLRWIHPERAEGIDPARTLESMNKRFAAVPMEGTYWVDL</sequence>
<dbReference type="PANTHER" id="PTHR30535">
    <property type="entry name" value="VITAMIN B12-BINDING PROTEIN"/>
    <property type="match status" value="1"/>
</dbReference>
<dbReference type="SUPFAM" id="SSF53807">
    <property type="entry name" value="Helical backbone' metal receptor"/>
    <property type="match status" value="1"/>
</dbReference>
<feature type="domain" description="Fe/B12 periplasmic-binding" evidence="2">
    <location>
        <begin position="53"/>
        <end position="351"/>
    </location>
</feature>
<name>A0A3A9JDL9_9PROT</name>
<dbReference type="InterPro" id="IPR002491">
    <property type="entry name" value="ABC_transptr_periplasmic_BD"/>
</dbReference>
<dbReference type="OrthoDB" id="9775594at2"/>
<dbReference type="EMBL" id="RFLX01000001">
    <property type="protein sequence ID" value="RMI27305.1"/>
    <property type="molecule type" value="Genomic_DNA"/>
</dbReference>
<evidence type="ECO:0000259" key="2">
    <source>
        <dbReference type="PROSITE" id="PS50983"/>
    </source>
</evidence>
<accession>A0A3A9JDL9</accession>
<dbReference type="AlphaFoldDB" id="A0A3A9JDL9"/>
<evidence type="ECO:0000313" key="6">
    <source>
        <dbReference type="Proteomes" id="UP000278036"/>
    </source>
</evidence>
<protein>
    <submittedName>
        <fullName evidence="3">ABC transporter substrate-binding protein</fullName>
    </submittedName>
</protein>
<dbReference type="RefSeq" id="WP_120638216.1">
    <property type="nucleotide sequence ID" value="NZ_RAQU01000048.1"/>
</dbReference>
<dbReference type="InParanoid" id="A0A3A9JDL9"/>
<dbReference type="Gene3D" id="3.40.50.1980">
    <property type="entry name" value="Nitrogenase molybdenum iron protein domain"/>
    <property type="match status" value="2"/>
</dbReference>
<proteinExistence type="predicted"/>
<dbReference type="PROSITE" id="PS50983">
    <property type="entry name" value="FE_B12_PBP"/>
    <property type="match status" value="1"/>
</dbReference>
<dbReference type="Pfam" id="PF01497">
    <property type="entry name" value="Peripla_BP_2"/>
    <property type="match status" value="1"/>
</dbReference>
<evidence type="ECO:0000256" key="1">
    <source>
        <dbReference type="SAM" id="SignalP"/>
    </source>
</evidence>
<keyword evidence="1" id="KW-0732">Signal</keyword>
<dbReference type="InterPro" id="IPR050902">
    <property type="entry name" value="ABC_Transporter_SBP"/>
</dbReference>
<evidence type="ECO:0000313" key="4">
    <source>
        <dbReference type="EMBL" id="RMI27305.1"/>
    </source>
</evidence>
<dbReference type="FunCoup" id="A0A3A9JDL9">
    <property type="interactions" value="274"/>
</dbReference>
<feature type="chain" id="PRO_5017444404" evidence="1">
    <location>
        <begin position="32"/>
        <end position="377"/>
    </location>
</feature>
<reference evidence="3 6" key="1">
    <citation type="submission" date="2018-09" db="EMBL/GenBank/DDBJ databases">
        <title>Roseomonas sp. nov., isolated from feces of Tibetan antelopes in the Qinghai-Tibet plateau, China.</title>
        <authorList>
            <person name="Tian Z."/>
        </authorList>
    </citation>
    <scope>NUCLEOTIDE SEQUENCE [LARGE SCALE GENOMIC DNA]</scope>
    <source>
        <strain evidence="4 5">Z23</strain>
        <strain evidence="3 6">Z24</strain>
    </source>
</reference>
<dbReference type="Proteomes" id="UP000278036">
    <property type="component" value="Unassembled WGS sequence"/>
</dbReference>
<keyword evidence="5" id="KW-1185">Reference proteome</keyword>
<dbReference type="PANTHER" id="PTHR30535:SF34">
    <property type="entry name" value="MOLYBDATE-BINDING PROTEIN MOLA"/>
    <property type="match status" value="1"/>
</dbReference>
<gene>
    <name evidence="3" type="ORF">D6Z83_10210</name>
    <name evidence="4" type="ORF">EBE87_02765</name>
</gene>
<dbReference type="Proteomes" id="UP000274097">
    <property type="component" value="Unassembled WGS sequence"/>
</dbReference>
<organism evidence="3 6">
    <name type="scientific">Teichococcus wenyumeiae</name>
    <dbReference type="NCBI Taxonomy" id="2478470"/>
    <lineage>
        <taxon>Bacteria</taxon>
        <taxon>Pseudomonadati</taxon>
        <taxon>Pseudomonadota</taxon>
        <taxon>Alphaproteobacteria</taxon>
        <taxon>Acetobacterales</taxon>
        <taxon>Roseomonadaceae</taxon>
        <taxon>Roseomonas</taxon>
    </lineage>
</organism>